<sequence>MFTAHTSRGFEGVKATTLYFAQQNNLGSDSCSSWEGQTDAKPNETAPGEQRNDAKRAKLRNITRRIAR</sequence>
<name>D4YK24_9MICO</name>
<keyword evidence="3" id="KW-1185">Reference proteome</keyword>
<gene>
    <name evidence="2" type="ORF">HMPREF0183_0284</name>
</gene>
<feature type="non-terminal residue" evidence="2">
    <location>
        <position position="68"/>
    </location>
</feature>
<dbReference type="AlphaFoldDB" id="D4YK24"/>
<proteinExistence type="predicted"/>
<feature type="region of interest" description="Disordered" evidence="1">
    <location>
        <begin position="28"/>
        <end position="68"/>
    </location>
</feature>
<reference evidence="2 3" key="1">
    <citation type="submission" date="2010-04" db="EMBL/GenBank/DDBJ databases">
        <authorList>
            <person name="Qin X."/>
            <person name="Bachman B."/>
            <person name="Battles P."/>
            <person name="Bell A."/>
            <person name="Bess C."/>
            <person name="Bickham C."/>
            <person name="Chaboub L."/>
            <person name="Chen D."/>
            <person name="Coyle M."/>
            <person name="Deiros D.R."/>
            <person name="Dinh H."/>
            <person name="Forbes L."/>
            <person name="Fowler G."/>
            <person name="Francisco L."/>
            <person name="Fu Q."/>
            <person name="Gubbala S."/>
            <person name="Hale W."/>
            <person name="Han Y."/>
            <person name="Hemphill L."/>
            <person name="Highlander S.K."/>
            <person name="Hirani K."/>
            <person name="Hogues M."/>
            <person name="Jackson L."/>
            <person name="Jakkamsetti A."/>
            <person name="Javaid M."/>
            <person name="Jiang H."/>
            <person name="Korchina V."/>
            <person name="Kovar C."/>
            <person name="Lara F."/>
            <person name="Lee S."/>
            <person name="Mata R."/>
            <person name="Mathew T."/>
            <person name="Moen C."/>
            <person name="Morales K."/>
            <person name="Munidasa M."/>
            <person name="Nazareth L."/>
            <person name="Ngo R."/>
            <person name="Nguyen L."/>
            <person name="Okwuonu G."/>
            <person name="Ongeri F."/>
            <person name="Patil S."/>
            <person name="Petrosino J."/>
            <person name="Pham C."/>
            <person name="Pham P."/>
            <person name="Pu L.-L."/>
            <person name="Puazo M."/>
            <person name="Raj R."/>
            <person name="Reid J."/>
            <person name="Rouhana J."/>
            <person name="Saada N."/>
            <person name="Shang Y."/>
            <person name="Simmons D."/>
            <person name="Thornton R."/>
            <person name="Warren J."/>
            <person name="Weissenberger G."/>
            <person name="Zhang J."/>
            <person name="Zhang L."/>
            <person name="Zhou C."/>
            <person name="Zhu D."/>
            <person name="Muzny D."/>
            <person name="Worley K."/>
            <person name="Gibbs R."/>
        </authorList>
    </citation>
    <scope>NUCLEOTIDE SEQUENCE [LARGE SCALE GENOMIC DNA]</scope>
    <source>
        <strain evidence="2 3">ATCC 49030</strain>
    </source>
</reference>
<accession>D4YK24</accession>
<protein>
    <submittedName>
        <fullName evidence="2">Uncharacterized protein</fullName>
    </submittedName>
</protein>
<feature type="compositionally biased region" description="Basic residues" evidence="1">
    <location>
        <begin position="57"/>
        <end position="68"/>
    </location>
</feature>
<dbReference type="RefSeq" id="WP_005881986.1">
    <property type="nucleotide sequence ID" value="NZ_ADNU01000010.1"/>
</dbReference>
<dbReference type="Proteomes" id="UP000005714">
    <property type="component" value="Unassembled WGS sequence"/>
</dbReference>
<evidence type="ECO:0000256" key="1">
    <source>
        <dbReference type="SAM" id="MobiDB-lite"/>
    </source>
</evidence>
<evidence type="ECO:0000313" key="2">
    <source>
        <dbReference type="EMBL" id="EFG48440.1"/>
    </source>
</evidence>
<dbReference type="EMBL" id="ADNU01000010">
    <property type="protein sequence ID" value="EFG48440.1"/>
    <property type="molecule type" value="Genomic_DNA"/>
</dbReference>
<evidence type="ECO:0000313" key="3">
    <source>
        <dbReference type="Proteomes" id="UP000005714"/>
    </source>
</evidence>
<organism evidence="2 3">
    <name type="scientific">Brevibacterium mcbrellneri ATCC 49030</name>
    <dbReference type="NCBI Taxonomy" id="585530"/>
    <lineage>
        <taxon>Bacteria</taxon>
        <taxon>Bacillati</taxon>
        <taxon>Actinomycetota</taxon>
        <taxon>Actinomycetes</taxon>
        <taxon>Micrococcales</taxon>
        <taxon>Brevibacteriaceae</taxon>
        <taxon>Brevibacterium</taxon>
    </lineage>
</organism>
<comment type="caution">
    <text evidence="2">The sequence shown here is derived from an EMBL/GenBank/DDBJ whole genome shotgun (WGS) entry which is preliminary data.</text>
</comment>